<reference evidence="3" key="1">
    <citation type="submission" date="2022-12" db="EMBL/GenBank/DDBJ databases">
        <title>Genome sequence of HCMS5-2.</title>
        <authorList>
            <person name="Woo H."/>
        </authorList>
    </citation>
    <scope>NUCLEOTIDE SEQUENCE</scope>
    <source>
        <strain evidence="3">HCMS5-2</strain>
    </source>
</reference>
<comment type="caution">
    <text evidence="3">The sequence shown here is derived from an EMBL/GenBank/DDBJ whole genome shotgun (WGS) entry which is preliminary data.</text>
</comment>
<evidence type="ECO:0000259" key="2">
    <source>
        <dbReference type="Pfam" id="PF00857"/>
    </source>
</evidence>
<feature type="domain" description="Isochorismatase-like" evidence="2">
    <location>
        <begin position="3"/>
        <end position="151"/>
    </location>
</feature>
<dbReference type="Pfam" id="PF00857">
    <property type="entry name" value="Isochorismatase"/>
    <property type="match status" value="1"/>
</dbReference>
<dbReference type="EMBL" id="JAPWGM010000002">
    <property type="protein sequence ID" value="MCZ4243934.1"/>
    <property type="molecule type" value="Genomic_DNA"/>
</dbReference>
<evidence type="ECO:0000313" key="3">
    <source>
        <dbReference type="EMBL" id="MCZ4243934.1"/>
    </source>
</evidence>
<dbReference type="InterPro" id="IPR000868">
    <property type="entry name" value="Isochorismatase-like_dom"/>
</dbReference>
<keyword evidence="4" id="KW-1185">Reference proteome</keyword>
<dbReference type="InterPro" id="IPR036380">
    <property type="entry name" value="Isochorismatase-like_sf"/>
</dbReference>
<dbReference type="InterPro" id="IPR050272">
    <property type="entry name" value="Isochorismatase-like_hydrls"/>
</dbReference>
<dbReference type="RefSeq" id="WP_269427004.1">
    <property type="nucleotide sequence ID" value="NZ_JAPWGM010000002.1"/>
</dbReference>
<dbReference type="Proteomes" id="UP001144347">
    <property type="component" value="Unassembled WGS sequence"/>
</dbReference>
<gene>
    <name evidence="3" type="ORF">O0955_07930</name>
</gene>
<dbReference type="SUPFAM" id="SSF52499">
    <property type="entry name" value="Isochorismatase-like hydrolases"/>
    <property type="match status" value="1"/>
</dbReference>
<sequence>MKALLIIDMQIGSFKPYAARYNTMEVINNINQIADNFRKNGDKVIFIQHDGTKENCFLPNTEDWQLLPELNQETDDLFVSKTVNDSFYQTDLQEILEKHNISNLVITGCATDFCVDSTVKSALTKDYKVTVVGDAHTTASRPHVDALNLIKHYNWLWSETTPAKYKIDLISTADLISTE</sequence>
<dbReference type="Gene3D" id="3.40.50.850">
    <property type="entry name" value="Isochorismatase-like"/>
    <property type="match status" value="1"/>
</dbReference>
<protein>
    <submittedName>
        <fullName evidence="3">Cysteine hydrolase family protein</fullName>
    </submittedName>
</protein>
<dbReference type="PANTHER" id="PTHR43540:SF6">
    <property type="entry name" value="ISOCHORISMATASE-LIKE DOMAIN-CONTAINING PROTEIN"/>
    <property type="match status" value="1"/>
</dbReference>
<proteinExistence type="predicted"/>
<keyword evidence="1 3" id="KW-0378">Hydrolase</keyword>
<evidence type="ECO:0000313" key="4">
    <source>
        <dbReference type="Proteomes" id="UP001144347"/>
    </source>
</evidence>
<dbReference type="GO" id="GO:0016787">
    <property type="term" value="F:hydrolase activity"/>
    <property type="evidence" value="ECO:0007669"/>
    <property type="project" value="UniProtKB-KW"/>
</dbReference>
<dbReference type="PANTHER" id="PTHR43540">
    <property type="entry name" value="PEROXYUREIDOACRYLATE/UREIDOACRYLATE AMIDOHYDROLASE-RELATED"/>
    <property type="match status" value="1"/>
</dbReference>
<name>A0ABT4L7N3_9SPHI</name>
<evidence type="ECO:0000256" key="1">
    <source>
        <dbReference type="ARBA" id="ARBA00022801"/>
    </source>
</evidence>
<dbReference type="CDD" id="cd01014">
    <property type="entry name" value="nicotinamidase_related"/>
    <property type="match status" value="1"/>
</dbReference>
<organism evidence="3 4">
    <name type="scientific">Pedobacter punctiformis</name>
    <dbReference type="NCBI Taxonomy" id="3004097"/>
    <lineage>
        <taxon>Bacteria</taxon>
        <taxon>Pseudomonadati</taxon>
        <taxon>Bacteroidota</taxon>
        <taxon>Sphingobacteriia</taxon>
        <taxon>Sphingobacteriales</taxon>
        <taxon>Sphingobacteriaceae</taxon>
        <taxon>Pedobacter</taxon>
    </lineage>
</organism>
<accession>A0ABT4L7N3</accession>